<proteinExistence type="predicted"/>
<name>A0ABR7G721_9FIRM</name>
<keyword evidence="2" id="KW-1185">Reference proteome</keyword>
<evidence type="ECO:0000313" key="2">
    <source>
        <dbReference type="Proteomes" id="UP000631576"/>
    </source>
</evidence>
<gene>
    <name evidence="1" type="ORF">H8S40_06590</name>
</gene>
<accession>A0ABR7G721</accession>
<sequence>MQQNSMKIKQKQKVISTEEYLMKKGLLYQNRSEEQIKSITIPQNCIVMELEMLYV</sequence>
<comment type="caution">
    <text evidence="1">The sequence shown here is derived from an EMBL/GenBank/DDBJ whole genome shotgun (WGS) entry which is preliminary data.</text>
</comment>
<organism evidence="1 2">
    <name type="scientific">Ruminococcus hominis</name>
    <dbReference type="NCBI Taxonomy" id="2763065"/>
    <lineage>
        <taxon>Bacteria</taxon>
        <taxon>Bacillati</taxon>
        <taxon>Bacillota</taxon>
        <taxon>Clostridia</taxon>
        <taxon>Eubacteriales</taxon>
        <taxon>Oscillospiraceae</taxon>
        <taxon>Ruminococcus</taxon>
    </lineage>
</organism>
<evidence type="ECO:0000313" key="1">
    <source>
        <dbReference type="EMBL" id="MBC5683237.1"/>
    </source>
</evidence>
<dbReference type="Proteomes" id="UP000631576">
    <property type="component" value="Unassembled WGS sequence"/>
</dbReference>
<dbReference type="EMBL" id="JACOPE010000001">
    <property type="protein sequence ID" value="MBC5683237.1"/>
    <property type="molecule type" value="Genomic_DNA"/>
</dbReference>
<protein>
    <submittedName>
        <fullName evidence="1">Uncharacterized protein</fullName>
    </submittedName>
</protein>
<dbReference type="RefSeq" id="WP_172696940.1">
    <property type="nucleotide sequence ID" value="NZ_JACOPE010000001.1"/>
</dbReference>
<reference evidence="1 2" key="1">
    <citation type="submission" date="2020-08" db="EMBL/GenBank/DDBJ databases">
        <title>Genome public.</title>
        <authorList>
            <person name="Liu C."/>
            <person name="Sun Q."/>
        </authorList>
    </citation>
    <scope>NUCLEOTIDE SEQUENCE [LARGE SCALE GENOMIC DNA]</scope>
    <source>
        <strain evidence="1 2">NSJ-13</strain>
    </source>
</reference>